<dbReference type="PANTHER" id="PTHR30006">
    <property type="entry name" value="THIAMINE-BINDING PERIPLASMIC PROTEIN-RELATED"/>
    <property type="match status" value="1"/>
</dbReference>
<dbReference type="Gene3D" id="3.40.190.10">
    <property type="entry name" value="Periplasmic binding protein-like II"/>
    <property type="match status" value="2"/>
</dbReference>
<evidence type="ECO:0000313" key="4">
    <source>
        <dbReference type="Proteomes" id="UP000766629"/>
    </source>
</evidence>
<accession>A0ABS7NGN6</accession>
<evidence type="ECO:0000256" key="1">
    <source>
        <dbReference type="ARBA" id="ARBA00022729"/>
    </source>
</evidence>
<comment type="caution">
    <text evidence="3">The sequence shown here is derived from an EMBL/GenBank/DDBJ whole genome shotgun (WGS) entry which is preliminary data.</text>
</comment>
<evidence type="ECO:0000313" key="3">
    <source>
        <dbReference type="EMBL" id="MBY6140373.1"/>
    </source>
</evidence>
<sequence length="344" mass="37712">MRHALFSLALTFLAIAAQSAAGFEVEERHWIGPQDGTPLRVISTTDTEILAPLIKSYLLQNPGVAVDYTVANSSEVMKAVLEGEERFDIALSSAMDLQTRLANDGFTLPHRSAATALIPEWGEWRSHVFAFSLEPASIVLSASAFAGAGVPRTRQDLIALLRAQPERFRGRVGTYDVSVSGLGYLFATQDARTAEAYWRLMEVLGSLEPQLHCCSASMIERVASGELLVAYNVLGSYARARQDLAGKIVVVDPEDYTNLMMRSAVLLKGGSHPELARMFADHLISAAWSQPPAADYPFSKPPVAFVDSASPKRPIQLGPGLLVYQDAEKRRRFMAEWFSAVRKK</sequence>
<name>A0ABS7NGN6_9RHOB</name>
<organism evidence="3 4">
    <name type="scientific">Leisingera daeponensis</name>
    <dbReference type="NCBI Taxonomy" id="405746"/>
    <lineage>
        <taxon>Bacteria</taxon>
        <taxon>Pseudomonadati</taxon>
        <taxon>Pseudomonadota</taxon>
        <taxon>Alphaproteobacteria</taxon>
        <taxon>Rhodobacterales</taxon>
        <taxon>Roseobacteraceae</taxon>
        <taxon>Leisingera</taxon>
    </lineage>
</organism>
<dbReference type="RefSeq" id="WP_222508666.1">
    <property type="nucleotide sequence ID" value="NZ_JAHVJA010000005.1"/>
</dbReference>
<keyword evidence="1 2" id="KW-0732">Signal</keyword>
<protein>
    <submittedName>
        <fullName evidence="3">ABC transporter substrate-binding protein</fullName>
    </submittedName>
</protein>
<dbReference type="Pfam" id="PF13531">
    <property type="entry name" value="SBP_bac_11"/>
    <property type="match status" value="1"/>
</dbReference>
<feature type="chain" id="PRO_5046386871" evidence="2">
    <location>
        <begin position="17"/>
        <end position="344"/>
    </location>
</feature>
<dbReference type="SUPFAM" id="SSF53850">
    <property type="entry name" value="Periplasmic binding protein-like II"/>
    <property type="match status" value="1"/>
</dbReference>
<gene>
    <name evidence="3" type="ORF">KUV26_13085</name>
</gene>
<dbReference type="PANTHER" id="PTHR30006:SF25">
    <property type="entry name" value="PHOSPHOGLYCERATE TRANSPORT REGULATORY PROTEIN PGTC"/>
    <property type="match status" value="1"/>
</dbReference>
<dbReference type="Proteomes" id="UP000766629">
    <property type="component" value="Unassembled WGS sequence"/>
</dbReference>
<feature type="signal peptide" evidence="2">
    <location>
        <begin position="1"/>
        <end position="16"/>
    </location>
</feature>
<dbReference type="EMBL" id="JAHVJA010000005">
    <property type="protein sequence ID" value="MBY6140373.1"/>
    <property type="molecule type" value="Genomic_DNA"/>
</dbReference>
<reference evidence="3 4" key="1">
    <citation type="submission" date="2021-06" db="EMBL/GenBank/DDBJ databases">
        <title>50 bacteria genomes isolated from Dapeng, Shenzhen, China.</title>
        <authorList>
            <person name="Zheng W."/>
            <person name="Yu S."/>
            <person name="Huang Y."/>
        </authorList>
    </citation>
    <scope>NUCLEOTIDE SEQUENCE [LARGE SCALE GENOMIC DNA]</scope>
    <source>
        <strain evidence="3 4">DP1N14-2</strain>
    </source>
</reference>
<evidence type="ECO:0000256" key="2">
    <source>
        <dbReference type="SAM" id="SignalP"/>
    </source>
</evidence>
<proteinExistence type="predicted"/>
<keyword evidence="4" id="KW-1185">Reference proteome</keyword>